<dbReference type="GO" id="GO:0000287">
    <property type="term" value="F:magnesium ion binding"/>
    <property type="evidence" value="ECO:0007669"/>
    <property type="project" value="InterPro"/>
</dbReference>
<dbReference type="GO" id="GO:0008897">
    <property type="term" value="F:holo-[acyl-carrier-protein] synthase activity"/>
    <property type="evidence" value="ECO:0007669"/>
    <property type="project" value="InterPro"/>
</dbReference>
<dbReference type="InterPro" id="IPR008278">
    <property type="entry name" value="4-PPantetheinyl_Trfase_dom"/>
</dbReference>
<evidence type="ECO:0000256" key="2">
    <source>
        <dbReference type="SAM" id="MobiDB-lite"/>
    </source>
</evidence>
<dbReference type="InterPro" id="IPR037143">
    <property type="entry name" value="4-PPantetheinyl_Trfase_dom_sf"/>
</dbReference>
<dbReference type="SUPFAM" id="SSF56214">
    <property type="entry name" value="4'-phosphopantetheinyl transferase"/>
    <property type="match status" value="1"/>
</dbReference>
<dbReference type="PANTHER" id="PTHR34069:SF3">
    <property type="entry name" value="ACYL-COA:ACYL-COA ALKYLTRANSFERASE"/>
    <property type="match status" value="1"/>
</dbReference>
<dbReference type="GO" id="GO:0044550">
    <property type="term" value="P:secondary metabolite biosynthetic process"/>
    <property type="evidence" value="ECO:0007669"/>
    <property type="project" value="TreeGrafter"/>
</dbReference>
<proteinExistence type="predicted"/>
<keyword evidence="1" id="KW-0808">Transferase</keyword>
<gene>
    <name evidence="4" type="ORF">BN971_03465</name>
</gene>
<dbReference type="Proteomes" id="UP000198875">
    <property type="component" value="Unassembled WGS sequence"/>
</dbReference>
<dbReference type="AlphaFoldDB" id="A0A0U0WAI8"/>
<evidence type="ECO:0000259" key="3">
    <source>
        <dbReference type="Pfam" id="PF01648"/>
    </source>
</evidence>
<protein>
    <submittedName>
        <fullName evidence="4">Ketoacyl-acyl carrier protein synthase III</fullName>
    </submittedName>
</protein>
<dbReference type="InterPro" id="IPR016039">
    <property type="entry name" value="Thiolase-like"/>
</dbReference>
<dbReference type="Gene3D" id="3.40.47.10">
    <property type="match status" value="1"/>
</dbReference>
<feature type="domain" description="4'-phosphopantetheinyl transferase" evidence="3">
    <location>
        <begin position="309"/>
        <end position="379"/>
    </location>
</feature>
<dbReference type="PANTHER" id="PTHR34069">
    <property type="entry name" value="3-OXOACYL-[ACYL-CARRIER-PROTEIN] SYNTHASE 3"/>
    <property type="match status" value="1"/>
</dbReference>
<feature type="region of interest" description="Disordered" evidence="2">
    <location>
        <begin position="419"/>
        <end position="448"/>
    </location>
</feature>
<dbReference type="GO" id="GO:0016746">
    <property type="term" value="F:acyltransferase activity"/>
    <property type="evidence" value="ECO:0007669"/>
    <property type="project" value="UniProtKB-KW"/>
</dbReference>
<dbReference type="SUPFAM" id="SSF53901">
    <property type="entry name" value="Thiolase-like"/>
    <property type="match status" value="1"/>
</dbReference>
<accession>A0A0U0WAI8</accession>
<organism evidence="4 5">
    <name type="scientific">Mycobacterium bohemicum DSM 44277</name>
    <dbReference type="NCBI Taxonomy" id="1236609"/>
    <lineage>
        <taxon>Bacteria</taxon>
        <taxon>Bacillati</taxon>
        <taxon>Actinomycetota</taxon>
        <taxon>Actinomycetes</taxon>
        <taxon>Mycobacteriales</taxon>
        <taxon>Mycobacteriaceae</taxon>
        <taxon>Mycobacterium</taxon>
    </lineage>
</organism>
<evidence type="ECO:0000256" key="1">
    <source>
        <dbReference type="ARBA" id="ARBA00022679"/>
    </source>
</evidence>
<evidence type="ECO:0000313" key="4">
    <source>
        <dbReference type="EMBL" id="CPR12171.1"/>
    </source>
</evidence>
<evidence type="ECO:0000313" key="5">
    <source>
        <dbReference type="Proteomes" id="UP000198875"/>
    </source>
</evidence>
<dbReference type="OrthoDB" id="6195581at2"/>
<name>A0A0U0WAI8_MYCBE</name>
<sequence>MGTVIDRIDVSHPRLRGRHSALHLAVVAAKDCLKRAGCDASELDLVVNAGIYRDRNLGEPALAALIQDDIGANPEDPHAGAHGTFSFDIANGTCGLLTALQIVDGFMRSRAIRRALVVASDADPGHGMSEHFPFSPAGAAMLCGWSDDDDGLSRVSWVNDPSEAGDETFCATVGFADSRNVLRFSESAATDERFAAAAARAVSACLAEQSVRLSDVDAIVAAPARPGYTKRRNEFLLRRLVAKRAVALVTGRPADTATLSGIEIRNVADGAPYACAGGAPLDLGVSISDRAGWAVCVTSPPAGRAGLLPVGCDLELVEPRSPGFVGDFFTAAEQRLVGSRAAGEERDAMANLIWSAKESALKVLGTGLRRDTHSLEVDPGAPRDDGWGALRVRCADGAVFPGWWRRDGRFVLTVATREPGPAPVALGDPGALSRAQPRDSWLTQPLTH</sequence>
<dbReference type="Pfam" id="PF01648">
    <property type="entry name" value="ACPS"/>
    <property type="match status" value="1"/>
</dbReference>
<reference evidence="4 5" key="1">
    <citation type="submission" date="2015-03" db="EMBL/GenBank/DDBJ databases">
        <authorList>
            <person name="Murphy D."/>
        </authorList>
    </citation>
    <scope>NUCLEOTIDE SEQUENCE [LARGE SCALE GENOMIC DNA]</scope>
    <source>
        <strain evidence="4 5">DSM 44277</strain>
    </source>
</reference>
<dbReference type="EMBL" id="CSTD01000003">
    <property type="protein sequence ID" value="CPR12171.1"/>
    <property type="molecule type" value="Genomic_DNA"/>
</dbReference>
<dbReference type="Gene3D" id="3.90.470.20">
    <property type="entry name" value="4'-phosphopantetheinyl transferase domain"/>
    <property type="match status" value="1"/>
</dbReference>